<dbReference type="Gene3D" id="3.40.30.10">
    <property type="entry name" value="Glutaredoxin"/>
    <property type="match status" value="1"/>
</dbReference>
<protein>
    <submittedName>
        <fullName evidence="2">Thiol-disulfide isomerase/thioredoxin</fullName>
    </submittedName>
</protein>
<dbReference type="InterPro" id="IPR013766">
    <property type="entry name" value="Thioredoxin_domain"/>
</dbReference>
<dbReference type="InterPro" id="IPR036249">
    <property type="entry name" value="Thioredoxin-like_sf"/>
</dbReference>
<organism evidence="2 3">
    <name type="scientific">Runella defluvii</name>
    <dbReference type="NCBI Taxonomy" id="370973"/>
    <lineage>
        <taxon>Bacteria</taxon>
        <taxon>Pseudomonadati</taxon>
        <taxon>Bacteroidota</taxon>
        <taxon>Cytophagia</taxon>
        <taxon>Cytophagales</taxon>
        <taxon>Spirosomataceae</taxon>
        <taxon>Runella</taxon>
    </lineage>
</organism>
<gene>
    <name evidence="2" type="ORF">FHS57_003824</name>
</gene>
<dbReference type="PROSITE" id="PS51352">
    <property type="entry name" value="THIOREDOXIN_2"/>
    <property type="match status" value="1"/>
</dbReference>
<dbReference type="EMBL" id="JACIBY010000008">
    <property type="protein sequence ID" value="MBB3839813.1"/>
    <property type="molecule type" value="Genomic_DNA"/>
</dbReference>
<dbReference type="InterPro" id="IPR050553">
    <property type="entry name" value="Thioredoxin_ResA/DsbE_sf"/>
</dbReference>
<dbReference type="PROSITE" id="PS51257">
    <property type="entry name" value="PROKAR_LIPOPROTEIN"/>
    <property type="match status" value="1"/>
</dbReference>
<dbReference type="GO" id="GO:0016853">
    <property type="term" value="F:isomerase activity"/>
    <property type="evidence" value="ECO:0007669"/>
    <property type="project" value="UniProtKB-KW"/>
</dbReference>
<name>A0A7W5ZMZ3_9BACT</name>
<proteinExistence type="predicted"/>
<dbReference type="Proteomes" id="UP000541352">
    <property type="component" value="Unassembled WGS sequence"/>
</dbReference>
<dbReference type="InterPro" id="IPR000866">
    <property type="entry name" value="AhpC/TSA"/>
</dbReference>
<feature type="domain" description="Thioredoxin" evidence="1">
    <location>
        <begin position="289"/>
        <end position="427"/>
    </location>
</feature>
<sequence length="427" mass="49293">MRTYCLFSIVIFLGGCQLSSEEKSRKISIPFTIVEGYGPFIPSFGLLAAENKQSGWAKTYENPKGIPKNWHHVIQSNIWLDPYQFVYQHFKKGNIDKGMYEYLQQSWKWVPDTTQLTSTFIRCFVYAVSGLDKSGNQWVIVDTNNNLDFSDEKAFEPEQLVFGKNEFSTKNLQRVHYDHFINGKVMNTDFPLVMKVFKDGNLGYNIPQYGRCKLGDYTIVFPRNSFVFQKCGIVEETANKTFENNQLIEIDKYLTLGGLLGNKYKNKGVDFYTQTLQLESGHNENVYSFQNGYLLEPFKGQEFVTGKEIHTDNYKGKYLYVDFWGTWCRGCVQDIPKLVDLYQILDKTKVEFVGIAAGESSPEKLRSFLEKHKVKWPQILNTPQNDLVKRYHIDAFPTTALIDPTGKIVQTNISAKDLKEILDKELK</sequence>
<evidence type="ECO:0000259" key="1">
    <source>
        <dbReference type="PROSITE" id="PS51352"/>
    </source>
</evidence>
<comment type="caution">
    <text evidence="2">The sequence shown here is derived from an EMBL/GenBank/DDBJ whole genome shotgun (WGS) entry which is preliminary data.</text>
</comment>
<dbReference type="PANTHER" id="PTHR42852:SF13">
    <property type="entry name" value="PROTEIN DIPZ"/>
    <property type="match status" value="1"/>
</dbReference>
<dbReference type="GO" id="GO:0016491">
    <property type="term" value="F:oxidoreductase activity"/>
    <property type="evidence" value="ECO:0007669"/>
    <property type="project" value="InterPro"/>
</dbReference>
<dbReference type="Pfam" id="PF00578">
    <property type="entry name" value="AhpC-TSA"/>
    <property type="match status" value="1"/>
</dbReference>
<dbReference type="RefSeq" id="WP_183976384.1">
    <property type="nucleotide sequence ID" value="NZ_JACIBY010000008.1"/>
</dbReference>
<keyword evidence="3" id="KW-1185">Reference proteome</keyword>
<accession>A0A7W5ZMZ3</accession>
<reference evidence="2 3" key="1">
    <citation type="submission" date="2020-08" db="EMBL/GenBank/DDBJ databases">
        <title>Genomic Encyclopedia of Type Strains, Phase IV (KMG-IV): sequencing the most valuable type-strain genomes for metagenomic binning, comparative biology and taxonomic classification.</title>
        <authorList>
            <person name="Goeker M."/>
        </authorList>
    </citation>
    <scope>NUCLEOTIDE SEQUENCE [LARGE SCALE GENOMIC DNA]</scope>
    <source>
        <strain evidence="2 3">DSM 17976</strain>
    </source>
</reference>
<dbReference type="AlphaFoldDB" id="A0A7W5ZMZ3"/>
<evidence type="ECO:0000313" key="3">
    <source>
        <dbReference type="Proteomes" id="UP000541352"/>
    </source>
</evidence>
<dbReference type="PANTHER" id="PTHR42852">
    <property type="entry name" value="THIOL:DISULFIDE INTERCHANGE PROTEIN DSBE"/>
    <property type="match status" value="1"/>
</dbReference>
<dbReference type="SUPFAM" id="SSF52833">
    <property type="entry name" value="Thioredoxin-like"/>
    <property type="match status" value="1"/>
</dbReference>
<keyword evidence="2" id="KW-0413">Isomerase</keyword>
<dbReference type="CDD" id="cd02966">
    <property type="entry name" value="TlpA_like_family"/>
    <property type="match status" value="1"/>
</dbReference>
<evidence type="ECO:0000313" key="2">
    <source>
        <dbReference type="EMBL" id="MBB3839813.1"/>
    </source>
</evidence>
<dbReference type="GO" id="GO:0016209">
    <property type="term" value="F:antioxidant activity"/>
    <property type="evidence" value="ECO:0007669"/>
    <property type="project" value="InterPro"/>
</dbReference>